<dbReference type="Pfam" id="PF08265">
    <property type="entry name" value="YL1_C"/>
    <property type="match status" value="1"/>
</dbReference>
<dbReference type="Proteomes" id="UP000824469">
    <property type="component" value="Unassembled WGS sequence"/>
</dbReference>
<comment type="caution">
    <text evidence="4">The sequence shown here is derived from an EMBL/GenBank/DDBJ whole genome shotgun (WGS) entry which is preliminary data.</text>
</comment>
<feature type="region of interest" description="Disordered" evidence="2">
    <location>
        <begin position="393"/>
        <end position="417"/>
    </location>
</feature>
<feature type="compositionally biased region" description="Basic and acidic residues" evidence="2">
    <location>
        <begin position="131"/>
        <end position="144"/>
    </location>
</feature>
<name>A0AA38CA93_TAXCH</name>
<dbReference type="InterPro" id="IPR013272">
    <property type="entry name" value="Vps72/YL1_C"/>
</dbReference>
<evidence type="ECO:0000256" key="2">
    <source>
        <dbReference type="SAM" id="MobiDB-lite"/>
    </source>
</evidence>
<evidence type="ECO:0000313" key="5">
    <source>
        <dbReference type="Proteomes" id="UP000824469"/>
    </source>
</evidence>
<accession>A0AA38CA93</accession>
<dbReference type="GO" id="GO:0005634">
    <property type="term" value="C:nucleus"/>
    <property type="evidence" value="ECO:0007669"/>
    <property type="project" value="TreeGrafter"/>
</dbReference>
<dbReference type="Pfam" id="PF05764">
    <property type="entry name" value="YL1"/>
    <property type="match status" value="1"/>
</dbReference>
<evidence type="ECO:0000259" key="3">
    <source>
        <dbReference type="SMART" id="SM00993"/>
    </source>
</evidence>
<feature type="compositionally biased region" description="Polar residues" evidence="2">
    <location>
        <begin position="393"/>
        <end position="404"/>
    </location>
</feature>
<feature type="region of interest" description="Disordered" evidence="2">
    <location>
        <begin position="52"/>
        <end position="91"/>
    </location>
</feature>
<proteinExistence type="inferred from homology"/>
<dbReference type="SMART" id="SM00993">
    <property type="entry name" value="YL1_C"/>
    <property type="match status" value="1"/>
</dbReference>
<feature type="region of interest" description="Disordered" evidence="2">
    <location>
        <begin position="115"/>
        <end position="144"/>
    </location>
</feature>
<gene>
    <name evidence="4" type="ORF">KI387_039089</name>
</gene>
<feature type="non-terminal residue" evidence="4">
    <location>
        <position position="484"/>
    </location>
</feature>
<organism evidence="4 5">
    <name type="scientific">Taxus chinensis</name>
    <name type="common">Chinese yew</name>
    <name type="synonym">Taxus wallichiana var. chinensis</name>
    <dbReference type="NCBI Taxonomy" id="29808"/>
    <lineage>
        <taxon>Eukaryota</taxon>
        <taxon>Viridiplantae</taxon>
        <taxon>Streptophyta</taxon>
        <taxon>Embryophyta</taxon>
        <taxon>Tracheophyta</taxon>
        <taxon>Spermatophyta</taxon>
        <taxon>Pinopsida</taxon>
        <taxon>Pinidae</taxon>
        <taxon>Conifers II</taxon>
        <taxon>Cupressales</taxon>
        <taxon>Taxaceae</taxon>
        <taxon>Taxus</taxon>
    </lineage>
</organism>
<protein>
    <recommendedName>
        <fullName evidence="3">Vps72/YL1 C-terminal domain-containing protein</fullName>
    </recommendedName>
</protein>
<reference evidence="4 5" key="1">
    <citation type="journal article" date="2021" name="Nat. Plants">
        <title>The Taxus genome provides insights into paclitaxel biosynthesis.</title>
        <authorList>
            <person name="Xiong X."/>
            <person name="Gou J."/>
            <person name="Liao Q."/>
            <person name="Li Y."/>
            <person name="Zhou Q."/>
            <person name="Bi G."/>
            <person name="Li C."/>
            <person name="Du R."/>
            <person name="Wang X."/>
            <person name="Sun T."/>
            <person name="Guo L."/>
            <person name="Liang H."/>
            <person name="Lu P."/>
            <person name="Wu Y."/>
            <person name="Zhang Z."/>
            <person name="Ro D.K."/>
            <person name="Shang Y."/>
            <person name="Huang S."/>
            <person name="Yan J."/>
        </authorList>
    </citation>
    <scope>NUCLEOTIDE SEQUENCE [LARGE SCALE GENOMIC DNA]</scope>
    <source>
        <strain evidence="4">Ta-2019</strain>
    </source>
</reference>
<dbReference type="PANTHER" id="PTHR13275">
    <property type="entry name" value="YL-1 PROTEIN TRANSCRIPTION FACTOR-LIKE 1"/>
    <property type="match status" value="1"/>
</dbReference>
<dbReference type="EMBL" id="JAHRHJ020000011">
    <property type="protein sequence ID" value="KAH9295501.1"/>
    <property type="molecule type" value="Genomic_DNA"/>
</dbReference>
<sequence length="484" mass="53990">GVEYEGKLISTMATMEEASVQVLDRISRKTRGKRMSKLLDEELETDEQFWGQEAFKEEDNDVEYEQEGEAVDEFDSDFDEDEPVADEQVAEVEERTIKKKKFLLGRTVVKKKSKKKGLASLESVPGTAEYSAHESKASDSKHTETVIDLEGEKTVRKSTRTAVVVRQAERDAIRAALQSSIKPVKRKREGEDRRMTQEEMLLEAAQTEILNSRHLEKMLAREEEVKKKAITNKSVYSGPVIRFYSRDGKNTLEFTNVSTFPSDIFSKSVPYPDQLICVVTGQPAKYRDPKTGLPYATKEAFKIIRERFSEANKRLSGDRILEKGQVALSIVGQGFTRKGKRSNSGRFRSSQRNRAVMELQSAELFLASSVDINDSTPAVSDVKHDSQVNVTRDLSSFPSSSTLPQPAHESYGHDNGASDAKIFTKEQYIAPSQTGGSAPILTIGLPVPVPETRQAGLFEDLDLGLRLGVGSKMPKGLIFKDPKP</sequence>
<keyword evidence="5" id="KW-1185">Reference proteome</keyword>
<feature type="compositionally biased region" description="Acidic residues" evidence="2">
    <location>
        <begin position="56"/>
        <end position="91"/>
    </location>
</feature>
<feature type="domain" description="Vps72/YL1 C-terminal" evidence="3">
    <location>
        <begin position="275"/>
        <end position="304"/>
    </location>
</feature>
<dbReference type="InterPro" id="IPR046757">
    <property type="entry name" value="YL1_N"/>
</dbReference>
<dbReference type="PANTHER" id="PTHR13275:SF4">
    <property type="entry name" value="VACUOLAR PROTEIN SORTING-ASSOCIATED PROTEIN 72 HOMOLOG"/>
    <property type="match status" value="1"/>
</dbReference>
<evidence type="ECO:0000256" key="1">
    <source>
        <dbReference type="ARBA" id="ARBA00006832"/>
    </source>
</evidence>
<dbReference type="AlphaFoldDB" id="A0AA38CA93"/>
<evidence type="ECO:0000313" key="4">
    <source>
        <dbReference type="EMBL" id="KAH9295501.1"/>
    </source>
</evidence>
<comment type="similarity">
    <text evidence="1">Belongs to the VPS72/YL1 family.</text>
</comment>